<evidence type="ECO:0000313" key="5">
    <source>
        <dbReference type="Proteomes" id="UP001500635"/>
    </source>
</evidence>
<keyword evidence="5" id="KW-1185">Reference proteome</keyword>
<gene>
    <name evidence="4" type="ORF">GCM10023147_21970</name>
</gene>
<dbReference type="RefSeq" id="WP_344995114.1">
    <property type="nucleotide sequence ID" value="NZ_BAABFR010000028.1"/>
</dbReference>
<accession>A0ABP8JKE6</accession>
<dbReference type="InterPro" id="IPR036188">
    <property type="entry name" value="FAD/NAD-bd_sf"/>
</dbReference>
<reference evidence="5" key="1">
    <citation type="journal article" date="2019" name="Int. J. Syst. Evol. Microbiol.">
        <title>The Global Catalogue of Microorganisms (GCM) 10K type strain sequencing project: providing services to taxonomists for standard genome sequencing and annotation.</title>
        <authorList>
            <consortium name="The Broad Institute Genomics Platform"/>
            <consortium name="The Broad Institute Genome Sequencing Center for Infectious Disease"/>
            <person name="Wu L."/>
            <person name="Ma J."/>
        </authorList>
    </citation>
    <scope>NUCLEOTIDE SEQUENCE [LARGE SCALE GENOMIC DNA]</scope>
    <source>
        <strain evidence="5">JCM 17688</strain>
    </source>
</reference>
<keyword evidence="1" id="KW-0560">Oxidoreductase</keyword>
<evidence type="ECO:0000256" key="1">
    <source>
        <dbReference type="ARBA" id="ARBA00023002"/>
    </source>
</evidence>
<dbReference type="Gene3D" id="3.50.50.60">
    <property type="entry name" value="FAD/NAD(P)-binding domain"/>
    <property type="match status" value="1"/>
</dbReference>
<name>A0ABP8JKE6_9ACTN</name>
<dbReference type="NCBIfam" id="NF005720">
    <property type="entry name" value="PRK07538.1"/>
    <property type="match status" value="1"/>
</dbReference>
<evidence type="ECO:0000256" key="2">
    <source>
        <dbReference type="ARBA" id="ARBA00023033"/>
    </source>
</evidence>
<dbReference type="PANTHER" id="PTHR13789">
    <property type="entry name" value="MONOOXYGENASE"/>
    <property type="match status" value="1"/>
</dbReference>
<sequence length="417" mass="45308">MKVLIGGAGIGGLALALSLHHRFDDIDIQLYDAAPEFRPLGLGINLMPHAVRVLAELGLRSRLAHVAVEAKEFAFYTSRGQQIHTEATGIDAGYAYPHFSIHRGDLHSVLHRAVVERIGAERVHTGHRLADFAQDEAGVAARFVDAEGHTVAMATGDVLIGADGLHSAVRKAFYPDEGEPLFHGINMWRGVTRGAPFLSGASATRVGALHRTGKLVVYPIRDDIDGNGTQLINWVVEVVTDAASPTDWSAPGRLEDFIDLFAGWKFDWLDVERLVRDADIILSYPMADRDPVDRWTFGRVTLLGDAAHPMYPRGGNGAAQAILDAEALAACLATTSDPFTALAEYESERLPIVNKIVLTNRETPPDALIEEVERRTGGGTFERIDDVISTAEIEAFTKGYQVVAGYDLETVANKGRT</sequence>
<proteinExistence type="predicted"/>
<dbReference type="PRINTS" id="PR00420">
    <property type="entry name" value="RNGMNOXGNASE"/>
</dbReference>
<dbReference type="SUPFAM" id="SSF51905">
    <property type="entry name" value="FAD/NAD(P)-binding domain"/>
    <property type="match status" value="1"/>
</dbReference>
<dbReference type="Gene3D" id="3.30.9.30">
    <property type="match status" value="1"/>
</dbReference>
<dbReference type="InterPro" id="IPR002938">
    <property type="entry name" value="FAD-bd"/>
</dbReference>
<dbReference type="EMBL" id="BAABFR010000028">
    <property type="protein sequence ID" value="GAA4392275.1"/>
    <property type="molecule type" value="Genomic_DNA"/>
</dbReference>
<comment type="caution">
    <text evidence="4">The sequence shown here is derived from an EMBL/GenBank/DDBJ whole genome shotgun (WGS) entry which is preliminary data.</text>
</comment>
<dbReference type="SUPFAM" id="SSF54373">
    <property type="entry name" value="FAD-linked reductases, C-terminal domain"/>
    <property type="match status" value="1"/>
</dbReference>
<organism evidence="4 5">
    <name type="scientific">Tsukamurella soli</name>
    <dbReference type="NCBI Taxonomy" id="644556"/>
    <lineage>
        <taxon>Bacteria</taxon>
        <taxon>Bacillati</taxon>
        <taxon>Actinomycetota</taxon>
        <taxon>Actinomycetes</taxon>
        <taxon>Mycobacteriales</taxon>
        <taxon>Tsukamurellaceae</taxon>
        <taxon>Tsukamurella</taxon>
    </lineage>
</organism>
<dbReference type="PANTHER" id="PTHR13789:SF268">
    <property type="entry name" value="5-METHYLPHENAZINE-1-CARBOXYLATE 1-MONOOXYGENASE"/>
    <property type="match status" value="1"/>
</dbReference>
<dbReference type="Proteomes" id="UP001500635">
    <property type="component" value="Unassembled WGS sequence"/>
</dbReference>
<protein>
    <submittedName>
        <fullName evidence="4">Flavin-dependent oxidoreductase</fullName>
    </submittedName>
</protein>
<evidence type="ECO:0000313" key="4">
    <source>
        <dbReference type="EMBL" id="GAA4392275.1"/>
    </source>
</evidence>
<keyword evidence="2" id="KW-0503">Monooxygenase</keyword>
<feature type="domain" description="FAD-binding" evidence="3">
    <location>
        <begin position="2"/>
        <end position="173"/>
    </location>
</feature>
<feature type="domain" description="FAD-binding" evidence="3">
    <location>
        <begin position="292"/>
        <end position="357"/>
    </location>
</feature>
<dbReference type="Pfam" id="PF01494">
    <property type="entry name" value="FAD_binding_3"/>
    <property type="match status" value="2"/>
</dbReference>
<dbReference type="InterPro" id="IPR050493">
    <property type="entry name" value="FAD-dep_Monooxygenase_BioMet"/>
</dbReference>
<evidence type="ECO:0000259" key="3">
    <source>
        <dbReference type="Pfam" id="PF01494"/>
    </source>
</evidence>